<evidence type="ECO:0000313" key="2">
    <source>
        <dbReference type="Proteomes" id="UP000183567"/>
    </source>
</evidence>
<accession>A0A1J8PND9</accession>
<comment type="caution">
    <text evidence="1">The sequence shown here is derived from an EMBL/GenBank/DDBJ whole genome shotgun (WGS) entry which is preliminary data.</text>
</comment>
<dbReference type="InterPro" id="IPR011047">
    <property type="entry name" value="Quinoprotein_ADH-like_sf"/>
</dbReference>
<dbReference type="AlphaFoldDB" id="A0A1J8PND9"/>
<dbReference type="OrthoDB" id="2687506at2759"/>
<organism evidence="1 2">
    <name type="scientific">Rhizopogon vesiculosus</name>
    <dbReference type="NCBI Taxonomy" id="180088"/>
    <lineage>
        <taxon>Eukaryota</taxon>
        <taxon>Fungi</taxon>
        <taxon>Dikarya</taxon>
        <taxon>Basidiomycota</taxon>
        <taxon>Agaricomycotina</taxon>
        <taxon>Agaricomycetes</taxon>
        <taxon>Agaricomycetidae</taxon>
        <taxon>Boletales</taxon>
        <taxon>Suillineae</taxon>
        <taxon>Rhizopogonaceae</taxon>
        <taxon>Rhizopogon</taxon>
    </lineage>
</organism>
<sequence>MCEYGVRAVAVSGDSRWVVTAGGDHLHGELTAWEVETGIVKTFHGHSREVSCIDISTGDVILASGLSEDHTAQIWSLDTGKLVAGLFETADLVGAIRLPDSKKLAVNSWRADWLRVWDIQTQKLDRRVKRSELGITNAPALQTNKGTRILAAFDFDSSFAKTFYGFDASTLETVGVSFKGHTGAINGLAPSSDGILITSASHQALGLRPPPAACLIPRFQTGRRCLLTTHTPSSSHDTSGMTTISTYATFHTTFWPA</sequence>
<evidence type="ECO:0000313" key="1">
    <source>
        <dbReference type="EMBL" id="OJA10023.1"/>
    </source>
</evidence>
<protein>
    <submittedName>
        <fullName evidence="1">Uncharacterized protein</fullName>
    </submittedName>
</protein>
<gene>
    <name evidence="1" type="ORF">AZE42_08534</name>
</gene>
<dbReference type="STRING" id="180088.A0A1J8PND9"/>
<proteinExistence type="predicted"/>
<dbReference type="PANTHER" id="PTHR19879:SF9">
    <property type="entry name" value="TRANSCRIPTION INITIATION FACTOR TFIID SUBUNIT 5"/>
    <property type="match status" value="1"/>
</dbReference>
<dbReference type="InterPro" id="IPR015943">
    <property type="entry name" value="WD40/YVTN_repeat-like_dom_sf"/>
</dbReference>
<reference evidence="1 2" key="1">
    <citation type="submission" date="2016-03" db="EMBL/GenBank/DDBJ databases">
        <title>Comparative genomics of the ectomycorrhizal sister species Rhizopogon vinicolor and Rhizopogon vesiculosus (Basidiomycota: Boletales) reveals a divergence of the mating type B locus.</title>
        <authorList>
            <person name="Mujic A.B."/>
            <person name="Kuo A."/>
            <person name="Tritt A."/>
            <person name="Lipzen A."/>
            <person name="Chen C."/>
            <person name="Johnson J."/>
            <person name="Sharma A."/>
            <person name="Barry K."/>
            <person name="Grigoriev I.V."/>
            <person name="Spatafora J.W."/>
        </authorList>
    </citation>
    <scope>NUCLEOTIDE SEQUENCE [LARGE SCALE GENOMIC DNA]</scope>
    <source>
        <strain evidence="1 2">AM-OR11-056</strain>
    </source>
</reference>
<dbReference type="Proteomes" id="UP000183567">
    <property type="component" value="Unassembled WGS sequence"/>
</dbReference>
<dbReference type="InterPro" id="IPR001680">
    <property type="entry name" value="WD40_rpt"/>
</dbReference>
<dbReference type="EMBL" id="LVVM01005649">
    <property type="protein sequence ID" value="OJA10023.1"/>
    <property type="molecule type" value="Genomic_DNA"/>
</dbReference>
<keyword evidence="2" id="KW-1185">Reference proteome</keyword>
<dbReference type="Gene3D" id="2.130.10.10">
    <property type="entry name" value="YVTN repeat-like/Quinoprotein amine dehydrogenase"/>
    <property type="match status" value="1"/>
</dbReference>
<dbReference type="Pfam" id="PF00400">
    <property type="entry name" value="WD40"/>
    <property type="match status" value="2"/>
</dbReference>
<dbReference type="SMART" id="SM00320">
    <property type="entry name" value="WD40"/>
    <property type="match status" value="2"/>
</dbReference>
<dbReference type="SUPFAM" id="SSF50998">
    <property type="entry name" value="Quinoprotein alcohol dehydrogenase-like"/>
    <property type="match status" value="1"/>
</dbReference>
<name>A0A1J8PND9_9AGAM</name>
<dbReference type="PANTHER" id="PTHR19879">
    <property type="entry name" value="TRANSCRIPTION INITIATION FACTOR TFIID"/>
    <property type="match status" value="1"/>
</dbReference>